<evidence type="ECO:0000313" key="4">
    <source>
        <dbReference type="EMBL" id="KAH7948233.1"/>
    </source>
</evidence>
<dbReference type="AlphaFoldDB" id="A0A9D4PQ20"/>
<evidence type="ECO:0000256" key="3">
    <source>
        <dbReference type="SAM" id="SignalP"/>
    </source>
</evidence>
<dbReference type="VEuPathDB" id="VectorBase:RSAN_039472"/>
<dbReference type="GO" id="GO:0062129">
    <property type="term" value="C:chitin-based extracellular matrix"/>
    <property type="evidence" value="ECO:0007669"/>
    <property type="project" value="TreeGrafter"/>
</dbReference>
<dbReference type="GO" id="GO:0008010">
    <property type="term" value="F:structural constituent of chitin-based larval cuticle"/>
    <property type="evidence" value="ECO:0007669"/>
    <property type="project" value="TreeGrafter"/>
</dbReference>
<evidence type="ECO:0000256" key="1">
    <source>
        <dbReference type="ARBA" id="ARBA00022460"/>
    </source>
</evidence>
<reference evidence="4" key="1">
    <citation type="journal article" date="2020" name="Cell">
        <title>Large-Scale Comparative Analyses of Tick Genomes Elucidate Their Genetic Diversity and Vector Capacities.</title>
        <authorList>
            <consortium name="Tick Genome and Microbiome Consortium (TIGMIC)"/>
            <person name="Jia N."/>
            <person name="Wang J."/>
            <person name="Shi W."/>
            <person name="Du L."/>
            <person name="Sun Y."/>
            <person name="Zhan W."/>
            <person name="Jiang J.F."/>
            <person name="Wang Q."/>
            <person name="Zhang B."/>
            <person name="Ji P."/>
            <person name="Bell-Sakyi L."/>
            <person name="Cui X.M."/>
            <person name="Yuan T.T."/>
            <person name="Jiang B.G."/>
            <person name="Yang W.F."/>
            <person name="Lam T.T."/>
            <person name="Chang Q.C."/>
            <person name="Ding S.J."/>
            <person name="Wang X.J."/>
            <person name="Zhu J.G."/>
            <person name="Ruan X.D."/>
            <person name="Zhao L."/>
            <person name="Wei J.T."/>
            <person name="Ye R.Z."/>
            <person name="Que T.C."/>
            <person name="Du C.H."/>
            <person name="Zhou Y.H."/>
            <person name="Cheng J.X."/>
            <person name="Dai P.F."/>
            <person name="Guo W.B."/>
            <person name="Han X.H."/>
            <person name="Huang E.J."/>
            <person name="Li L.F."/>
            <person name="Wei W."/>
            <person name="Gao Y.C."/>
            <person name="Liu J.Z."/>
            <person name="Shao H.Z."/>
            <person name="Wang X."/>
            <person name="Wang C.C."/>
            <person name="Yang T.C."/>
            <person name="Huo Q.B."/>
            <person name="Li W."/>
            <person name="Chen H.Y."/>
            <person name="Chen S.E."/>
            <person name="Zhou L.G."/>
            <person name="Ni X.B."/>
            <person name="Tian J.H."/>
            <person name="Sheng Y."/>
            <person name="Liu T."/>
            <person name="Pan Y.S."/>
            <person name="Xia L.Y."/>
            <person name="Li J."/>
            <person name="Zhao F."/>
            <person name="Cao W.C."/>
        </authorList>
    </citation>
    <scope>NUCLEOTIDE SEQUENCE</scope>
    <source>
        <strain evidence="4">Rsan-2018</strain>
    </source>
</reference>
<organism evidence="4 5">
    <name type="scientific">Rhipicephalus sanguineus</name>
    <name type="common">Brown dog tick</name>
    <name type="synonym">Ixodes sanguineus</name>
    <dbReference type="NCBI Taxonomy" id="34632"/>
    <lineage>
        <taxon>Eukaryota</taxon>
        <taxon>Metazoa</taxon>
        <taxon>Ecdysozoa</taxon>
        <taxon>Arthropoda</taxon>
        <taxon>Chelicerata</taxon>
        <taxon>Arachnida</taxon>
        <taxon>Acari</taxon>
        <taxon>Parasitiformes</taxon>
        <taxon>Ixodida</taxon>
        <taxon>Ixodoidea</taxon>
        <taxon>Ixodidae</taxon>
        <taxon>Rhipicephalinae</taxon>
        <taxon>Rhipicephalus</taxon>
        <taxon>Rhipicephalus</taxon>
    </lineage>
</organism>
<dbReference type="EMBL" id="JABSTV010001252">
    <property type="protein sequence ID" value="KAH7948233.1"/>
    <property type="molecule type" value="Genomic_DNA"/>
</dbReference>
<keyword evidence="5" id="KW-1185">Reference proteome</keyword>
<name>A0A9D4PQ20_RHISA</name>
<keyword evidence="1 2" id="KW-0193">Cuticle</keyword>
<accession>A0A9D4PQ20</accession>
<dbReference type="InterPro" id="IPR000618">
    <property type="entry name" value="Insect_cuticle"/>
</dbReference>
<evidence type="ECO:0008006" key="6">
    <source>
        <dbReference type="Google" id="ProtNLM"/>
    </source>
</evidence>
<dbReference type="PANTHER" id="PTHR10380">
    <property type="entry name" value="CUTICLE PROTEIN"/>
    <property type="match status" value="1"/>
</dbReference>
<dbReference type="PANTHER" id="PTHR10380:SF235">
    <property type="entry name" value="CUTICULAR PROTEIN 73D, ISOFORM B"/>
    <property type="match status" value="1"/>
</dbReference>
<evidence type="ECO:0000256" key="2">
    <source>
        <dbReference type="PROSITE-ProRule" id="PRU00497"/>
    </source>
</evidence>
<dbReference type="InterPro" id="IPR031311">
    <property type="entry name" value="CHIT_BIND_RR_consensus"/>
</dbReference>
<feature type="signal peptide" evidence="3">
    <location>
        <begin position="1"/>
        <end position="21"/>
    </location>
</feature>
<dbReference type="PROSITE" id="PS51155">
    <property type="entry name" value="CHIT_BIND_RR_2"/>
    <property type="match status" value="1"/>
</dbReference>
<protein>
    <recommendedName>
        <fullName evidence="6">Cuticular protein</fullName>
    </recommendedName>
</protein>
<dbReference type="OrthoDB" id="8021718at2759"/>
<proteinExistence type="predicted"/>
<keyword evidence="3" id="KW-0732">Signal</keyword>
<dbReference type="Proteomes" id="UP000821837">
    <property type="component" value="Chromosome 6"/>
</dbReference>
<dbReference type="Pfam" id="PF00379">
    <property type="entry name" value="Chitin_bind_4"/>
    <property type="match status" value="1"/>
</dbReference>
<dbReference type="PROSITE" id="PS00233">
    <property type="entry name" value="CHIT_BIND_RR_1"/>
    <property type="match status" value="1"/>
</dbReference>
<gene>
    <name evidence="4" type="ORF">HPB52_019635</name>
</gene>
<sequence length="210" mass="21908">MKAEKAATMTVLLGLISGNLAFPGAAELAAHMDEILPPEQIQDAQEEAPVAVAAPRRPYSFSYTATDPRDGSSHGRSETADVTGRVTGFYTLRTADGRSRRVNYVADERGFRAEVLTNEPGTASLNPANVVFRSSARLPFPSRGPTSSAAASAAAAAASAAAASAATSYVPVSVLLPSQTERHPARTITVPPGHRAIIVPIEPEQDTTGK</sequence>
<feature type="chain" id="PRO_5039411916" description="Cuticular protein" evidence="3">
    <location>
        <begin position="22"/>
        <end position="210"/>
    </location>
</feature>
<evidence type="ECO:0000313" key="5">
    <source>
        <dbReference type="Proteomes" id="UP000821837"/>
    </source>
</evidence>
<dbReference type="InterPro" id="IPR050468">
    <property type="entry name" value="Cuticle_Struct_Prot"/>
</dbReference>
<reference evidence="4" key="2">
    <citation type="submission" date="2021-09" db="EMBL/GenBank/DDBJ databases">
        <authorList>
            <person name="Jia N."/>
            <person name="Wang J."/>
            <person name="Shi W."/>
            <person name="Du L."/>
            <person name="Sun Y."/>
            <person name="Zhan W."/>
            <person name="Jiang J."/>
            <person name="Wang Q."/>
            <person name="Zhang B."/>
            <person name="Ji P."/>
            <person name="Sakyi L.B."/>
            <person name="Cui X."/>
            <person name="Yuan T."/>
            <person name="Jiang B."/>
            <person name="Yang W."/>
            <person name="Lam T.T.-Y."/>
            <person name="Chang Q."/>
            <person name="Ding S."/>
            <person name="Wang X."/>
            <person name="Zhu J."/>
            <person name="Ruan X."/>
            <person name="Zhao L."/>
            <person name="Wei J."/>
            <person name="Que T."/>
            <person name="Du C."/>
            <person name="Cheng J."/>
            <person name="Dai P."/>
            <person name="Han X."/>
            <person name="Huang E."/>
            <person name="Gao Y."/>
            <person name="Liu J."/>
            <person name="Shao H."/>
            <person name="Ye R."/>
            <person name="Li L."/>
            <person name="Wei W."/>
            <person name="Wang X."/>
            <person name="Wang C."/>
            <person name="Huo Q."/>
            <person name="Li W."/>
            <person name="Guo W."/>
            <person name="Chen H."/>
            <person name="Chen S."/>
            <person name="Zhou L."/>
            <person name="Zhou L."/>
            <person name="Ni X."/>
            <person name="Tian J."/>
            <person name="Zhou Y."/>
            <person name="Sheng Y."/>
            <person name="Liu T."/>
            <person name="Pan Y."/>
            <person name="Xia L."/>
            <person name="Li J."/>
            <person name="Zhao F."/>
            <person name="Cao W."/>
        </authorList>
    </citation>
    <scope>NUCLEOTIDE SEQUENCE</scope>
    <source>
        <strain evidence="4">Rsan-2018</strain>
        <tissue evidence="4">Larvae</tissue>
    </source>
</reference>
<comment type="caution">
    <text evidence="4">The sequence shown here is derived from an EMBL/GenBank/DDBJ whole genome shotgun (WGS) entry which is preliminary data.</text>
</comment>